<accession>A0A516SG22</accession>
<reference evidence="4" key="1">
    <citation type="submission" date="2019-07" db="EMBL/GenBank/DDBJ databases">
        <title>Chitinimonas sp. nov., isolated from Ny-Alesund, arctica soil.</title>
        <authorList>
            <person name="Xu Q."/>
            <person name="Peng F."/>
        </authorList>
    </citation>
    <scope>NUCLEOTIDE SEQUENCE [LARGE SCALE GENOMIC DNA]</scope>
    <source>
        <strain evidence="4">R3-44</strain>
    </source>
</reference>
<evidence type="ECO:0000256" key="2">
    <source>
        <dbReference type="SAM" id="Phobius"/>
    </source>
</evidence>
<keyword evidence="2" id="KW-1133">Transmembrane helix</keyword>
<evidence type="ECO:0000256" key="1">
    <source>
        <dbReference type="SAM" id="MobiDB-lite"/>
    </source>
</evidence>
<feature type="transmembrane region" description="Helical" evidence="2">
    <location>
        <begin position="81"/>
        <end position="103"/>
    </location>
</feature>
<proteinExistence type="predicted"/>
<evidence type="ECO:0000313" key="3">
    <source>
        <dbReference type="EMBL" id="QDQ27117.1"/>
    </source>
</evidence>
<keyword evidence="4" id="KW-1185">Reference proteome</keyword>
<feature type="transmembrane region" description="Helical" evidence="2">
    <location>
        <begin position="109"/>
        <end position="133"/>
    </location>
</feature>
<keyword evidence="2" id="KW-0472">Membrane</keyword>
<dbReference type="Proteomes" id="UP000317550">
    <property type="component" value="Chromosome"/>
</dbReference>
<keyword evidence="2" id="KW-0812">Transmembrane</keyword>
<feature type="region of interest" description="Disordered" evidence="1">
    <location>
        <begin position="1"/>
        <end position="24"/>
    </location>
</feature>
<name>A0A516SG22_9NEIS</name>
<protein>
    <submittedName>
        <fullName evidence="3">Uncharacterized protein</fullName>
    </submittedName>
</protein>
<evidence type="ECO:0000313" key="4">
    <source>
        <dbReference type="Proteomes" id="UP000317550"/>
    </source>
</evidence>
<dbReference type="KEGG" id="cari:FNU76_12505"/>
<organism evidence="3 4">
    <name type="scientific">Chitinimonas arctica</name>
    <dbReference type="NCBI Taxonomy" id="2594795"/>
    <lineage>
        <taxon>Bacteria</taxon>
        <taxon>Pseudomonadati</taxon>
        <taxon>Pseudomonadota</taxon>
        <taxon>Betaproteobacteria</taxon>
        <taxon>Neisseriales</taxon>
        <taxon>Chitinibacteraceae</taxon>
        <taxon>Chitinimonas</taxon>
    </lineage>
</organism>
<dbReference type="EMBL" id="CP041730">
    <property type="protein sequence ID" value="QDQ27117.1"/>
    <property type="molecule type" value="Genomic_DNA"/>
</dbReference>
<dbReference type="RefSeq" id="WP_144278510.1">
    <property type="nucleotide sequence ID" value="NZ_CP041730.1"/>
</dbReference>
<feature type="compositionally biased region" description="Polar residues" evidence="1">
    <location>
        <begin position="1"/>
        <end position="12"/>
    </location>
</feature>
<gene>
    <name evidence="3" type="ORF">FNU76_12505</name>
</gene>
<sequence>MRVTPIHSSPEVSTHPAWHADSDPATPDPSIAWLEELEDNPPGPAMTLDQAEAHLARLQAKAKEPLVDALRLTYRSSVIRTIGFALMLAAGLVCAVFSFTVPWEDWTRILFVTCSGIEALVLFVSTYACNTAYRAWRDERHYMEQLAQGKLDAEPPRQYNDFYKWV</sequence>
<dbReference type="AlphaFoldDB" id="A0A516SG22"/>